<dbReference type="AlphaFoldDB" id="X6NX84"/>
<dbReference type="SUPFAM" id="SSF88798">
    <property type="entry name" value="N-terminal, heterodimerisation domain of RBP7 (RpoE)"/>
    <property type="match status" value="1"/>
</dbReference>
<dbReference type="SUPFAM" id="SSF50249">
    <property type="entry name" value="Nucleic acid-binding proteins"/>
    <property type="match status" value="1"/>
</dbReference>
<dbReference type="EMBL" id="ASPP01005243">
    <property type="protein sequence ID" value="ETO30910.1"/>
    <property type="molecule type" value="Genomic_DNA"/>
</dbReference>
<evidence type="ECO:0000259" key="3">
    <source>
        <dbReference type="Pfam" id="PF08292"/>
    </source>
</evidence>
<feature type="domain" description="RNA polymerase III subunit Rpc25" evidence="3">
    <location>
        <begin position="47"/>
        <end position="124"/>
    </location>
</feature>
<name>X6NX84_RETFI</name>
<evidence type="ECO:0000313" key="5">
    <source>
        <dbReference type="Proteomes" id="UP000023152"/>
    </source>
</evidence>
<dbReference type="InterPro" id="IPR013238">
    <property type="entry name" value="RNA_pol_III_Rbc25"/>
</dbReference>
<sequence length="253" mass="28910">MFFELQASCMLHIKPKHFKEDITEEVLTKLHHKFVNTIIPPNHGLYEVFEGKVVHSDPSGIRVSLEFFEQVFIPHALLPYPSVFDPEHKNFVYQTSKGVKLAIETYDRVYIKCHRIEFQSERGLESRNVIKIDVDPNISESNLKSGIDNISSEMDEKSMKIDKTVDGKSKSNSDLLQKQVKERLHLGTANVNRALSSTDEMNNEGSLLLKELLKKEPMVIIAKEKVNLILGNFFGKLCSIKISKTVPFLKHCN</sequence>
<proteinExistence type="predicted"/>
<evidence type="ECO:0000313" key="4">
    <source>
        <dbReference type="EMBL" id="ETO30910.1"/>
    </source>
</evidence>
<keyword evidence="5" id="KW-1185">Reference proteome</keyword>
<dbReference type="Proteomes" id="UP000023152">
    <property type="component" value="Unassembled WGS sequence"/>
</dbReference>
<keyword evidence="1" id="KW-0240">DNA-directed RNA polymerase</keyword>
<organism evidence="4 5">
    <name type="scientific">Reticulomyxa filosa</name>
    <dbReference type="NCBI Taxonomy" id="46433"/>
    <lineage>
        <taxon>Eukaryota</taxon>
        <taxon>Sar</taxon>
        <taxon>Rhizaria</taxon>
        <taxon>Retaria</taxon>
        <taxon>Foraminifera</taxon>
        <taxon>Monothalamids</taxon>
        <taxon>Reticulomyxidae</taxon>
        <taxon>Reticulomyxa</taxon>
    </lineage>
</organism>
<evidence type="ECO:0000256" key="1">
    <source>
        <dbReference type="ARBA" id="ARBA00022478"/>
    </source>
</evidence>
<comment type="caution">
    <text evidence="4">The sequence shown here is derived from an EMBL/GenBank/DDBJ whole genome shotgun (WGS) entry which is preliminary data.</text>
</comment>
<protein>
    <recommendedName>
        <fullName evidence="3">RNA polymerase III subunit Rpc25 domain-containing protein</fullName>
    </recommendedName>
</protein>
<dbReference type="InterPro" id="IPR036898">
    <property type="entry name" value="RNA_pol_Rpb7-like_N_sf"/>
</dbReference>
<reference evidence="4 5" key="1">
    <citation type="journal article" date="2013" name="Curr. Biol.">
        <title>The Genome of the Foraminiferan Reticulomyxa filosa.</title>
        <authorList>
            <person name="Glockner G."/>
            <person name="Hulsmann N."/>
            <person name="Schleicher M."/>
            <person name="Noegel A.A."/>
            <person name="Eichinger L."/>
            <person name="Gallinger C."/>
            <person name="Pawlowski J."/>
            <person name="Sierra R."/>
            <person name="Euteneuer U."/>
            <person name="Pillet L."/>
            <person name="Moustafa A."/>
            <person name="Platzer M."/>
            <person name="Groth M."/>
            <person name="Szafranski K."/>
            <person name="Schliwa M."/>
        </authorList>
    </citation>
    <scope>NUCLEOTIDE SEQUENCE [LARGE SCALE GENOMIC DNA]</scope>
</reference>
<dbReference type="Gene3D" id="2.40.50.140">
    <property type="entry name" value="Nucleic acid-binding proteins"/>
    <property type="match status" value="1"/>
</dbReference>
<dbReference type="GO" id="GO:0000428">
    <property type="term" value="C:DNA-directed RNA polymerase complex"/>
    <property type="evidence" value="ECO:0007669"/>
    <property type="project" value="UniProtKB-KW"/>
</dbReference>
<dbReference type="OrthoDB" id="10256606at2759"/>
<gene>
    <name evidence="4" type="ORF">RFI_06211</name>
</gene>
<keyword evidence="2" id="KW-0804">Transcription</keyword>
<dbReference type="Pfam" id="PF08292">
    <property type="entry name" value="RNA_pol_Rbc25"/>
    <property type="match status" value="1"/>
</dbReference>
<dbReference type="InterPro" id="IPR012340">
    <property type="entry name" value="NA-bd_OB-fold"/>
</dbReference>
<accession>X6NX84</accession>
<evidence type="ECO:0000256" key="2">
    <source>
        <dbReference type="ARBA" id="ARBA00023163"/>
    </source>
</evidence>